<dbReference type="HOGENOM" id="CLU_1410049_0_0_1"/>
<dbReference type="Proteomes" id="UP000014760">
    <property type="component" value="Unassembled WGS sequence"/>
</dbReference>
<feature type="compositionally biased region" description="Polar residues" evidence="1">
    <location>
        <begin position="145"/>
        <end position="154"/>
    </location>
</feature>
<feature type="region of interest" description="Disordered" evidence="1">
    <location>
        <begin position="143"/>
        <end position="178"/>
    </location>
</feature>
<evidence type="ECO:0000313" key="4">
    <source>
        <dbReference type="Proteomes" id="UP000014760"/>
    </source>
</evidence>
<dbReference type="PANTHER" id="PTHR36474:SF1">
    <property type="entry name" value="PROTEIN LIAT1"/>
    <property type="match status" value="1"/>
</dbReference>
<reference evidence="2 4" key="2">
    <citation type="journal article" date="2013" name="Nature">
        <title>Insights into bilaterian evolution from three spiralian genomes.</title>
        <authorList>
            <person name="Simakov O."/>
            <person name="Marletaz F."/>
            <person name="Cho S.J."/>
            <person name="Edsinger-Gonzales E."/>
            <person name="Havlak P."/>
            <person name="Hellsten U."/>
            <person name="Kuo D.H."/>
            <person name="Larsson T."/>
            <person name="Lv J."/>
            <person name="Arendt D."/>
            <person name="Savage R."/>
            <person name="Osoegawa K."/>
            <person name="de Jong P."/>
            <person name="Grimwood J."/>
            <person name="Chapman J.A."/>
            <person name="Shapiro H."/>
            <person name="Aerts A."/>
            <person name="Otillar R.P."/>
            <person name="Terry A.Y."/>
            <person name="Boore J.L."/>
            <person name="Grigoriev I.V."/>
            <person name="Lindberg D.R."/>
            <person name="Seaver E.C."/>
            <person name="Weisblat D.A."/>
            <person name="Putnam N.H."/>
            <person name="Rokhsar D.S."/>
        </authorList>
    </citation>
    <scope>NUCLEOTIDE SEQUENCE</scope>
    <source>
        <strain evidence="2 4">I ESC-2004</strain>
    </source>
</reference>
<accession>R7V486</accession>
<gene>
    <name evidence="2" type="ORF">CAPTEDRAFT_190235</name>
</gene>
<name>R7V486_CAPTE</name>
<protein>
    <submittedName>
        <fullName evidence="2 3">Uncharacterized protein</fullName>
    </submittedName>
</protein>
<organism evidence="2">
    <name type="scientific">Capitella teleta</name>
    <name type="common">Polychaete worm</name>
    <dbReference type="NCBI Taxonomy" id="283909"/>
    <lineage>
        <taxon>Eukaryota</taxon>
        <taxon>Metazoa</taxon>
        <taxon>Spiralia</taxon>
        <taxon>Lophotrochozoa</taxon>
        <taxon>Annelida</taxon>
        <taxon>Polychaeta</taxon>
        <taxon>Sedentaria</taxon>
        <taxon>Scolecida</taxon>
        <taxon>Capitellidae</taxon>
        <taxon>Capitella</taxon>
    </lineage>
</organism>
<dbReference type="InterPro" id="IPR038794">
    <property type="entry name" value="LIAT1"/>
</dbReference>
<dbReference type="AlphaFoldDB" id="R7V486"/>
<sequence>MEKDKSLQVLPFKKPPGFARAEKNGAKKTSNKKRRKSRREEIKDFDKICFEKVLQTNGEVNKLTRISESVPQEEKLLHKRIDVPSNSLRDNAYPQIHLSNNAPHTMKSELNESLRWDAVLSDSEEESNRIKIYKRNRRKRYLDASNKNASNGRRSSARGACNSHLAEGSSSGYSSASLPQLNCADSTQALCTS</sequence>
<proteinExistence type="predicted"/>
<keyword evidence="4" id="KW-1185">Reference proteome</keyword>
<dbReference type="EMBL" id="KB295062">
    <property type="protein sequence ID" value="ELU13658.1"/>
    <property type="molecule type" value="Genomic_DNA"/>
</dbReference>
<feature type="region of interest" description="Disordered" evidence="1">
    <location>
        <begin position="1"/>
        <end position="40"/>
    </location>
</feature>
<evidence type="ECO:0000313" key="3">
    <source>
        <dbReference type="EnsemblMetazoa" id="CapteP190235"/>
    </source>
</evidence>
<reference evidence="4" key="1">
    <citation type="submission" date="2012-12" db="EMBL/GenBank/DDBJ databases">
        <authorList>
            <person name="Hellsten U."/>
            <person name="Grimwood J."/>
            <person name="Chapman J.A."/>
            <person name="Shapiro H."/>
            <person name="Aerts A."/>
            <person name="Otillar R.P."/>
            <person name="Terry A.Y."/>
            <person name="Boore J.L."/>
            <person name="Simakov O."/>
            <person name="Marletaz F."/>
            <person name="Cho S.-J."/>
            <person name="Edsinger-Gonzales E."/>
            <person name="Havlak P."/>
            <person name="Kuo D.-H."/>
            <person name="Larsson T."/>
            <person name="Lv J."/>
            <person name="Arendt D."/>
            <person name="Savage R."/>
            <person name="Osoegawa K."/>
            <person name="de Jong P."/>
            <person name="Lindberg D.R."/>
            <person name="Seaver E.C."/>
            <person name="Weisblat D.A."/>
            <person name="Putnam N.H."/>
            <person name="Grigoriev I.V."/>
            <person name="Rokhsar D.S."/>
        </authorList>
    </citation>
    <scope>NUCLEOTIDE SEQUENCE</scope>
    <source>
        <strain evidence="4">I ESC-2004</strain>
    </source>
</reference>
<dbReference type="EnsemblMetazoa" id="CapteT190235">
    <property type="protein sequence ID" value="CapteP190235"/>
    <property type="gene ID" value="CapteG190235"/>
</dbReference>
<feature type="compositionally biased region" description="Low complexity" evidence="1">
    <location>
        <begin position="163"/>
        <end position="178"/>
    </location>
</feature>
<dbReference type="PANTHER" id="PTHR36474">
    <property type="entry name" value="PROTEIN LIAT1"/>
    <property type="match status" value="1"/>
</dbReference>
<reference evidence="3" key="3">
    <citation type="submission" date="2015-06" db="UniProtKB">
        <authorList>
            <consortium name="EnsemblMetazoa"/>
        </authorList>
    </citation>
    <scope>IDENTIFICATION</scope>
</reference>
<evidence type="ECO:0000313" key="2">
    <source>
        <dbReference type="EMBL" id="ELU13658.1"/>
    </source>
</evidence>
<dbReference type="EMBL" id="AMQN01000719">
    <property type="status" value="NOT_ANNOTATED_CDS"/>
    <property type="molecule type" value="Genomic_DNA"/>
</dbReference>
<evidence type="ECO:0000256" key="1">
    <source>
        <dbReference type="SAM" id="MobiDB-lite"/>
    </source>
</evidence>